<dbReference type="SMART" id="SM00248">
    <property type="entry name" value="ANK"/>
    <property type="match status" value="9"/>
</dbReference>
<comment type="caution">
    <text evidence="3">The sequence shown here is derived from an EMBL/GenBank/DDBJ whole genome shotgun (WGS) entry which is preliminary data.</text>
</comment>
<dbReference type="PROSITE" id="PS50297">
    <property type="entry name" value="ANK_REP_REGION"/>
    <property type="match status" value="3"/>
</dbReference>
<dbReference type="Pfam" id="PF12796">
    <property type="entry name" value="Ank_2"/>
    <property type="match status" value="2"/>
</dbReference>
<dbReference type="OrthoDB" id="194358at2759"/>
<dbReference type="PANTHER" id="PTHR24198:SF165">
    <property type="entry name" value="ANKYRIN REPEAT-CONTAINING PROTEIN-RELATED"/>
    <property type="match status" value="1"/>
</dbReference>
<gene>
    <name evidence="3" type="ORF">PHYPSEUDO_014560</name>
</gene>
<dbReference type="EMBL" id="JAGDFM010000833">
    <property type="protein sequence ID" value="KAG7376050.1"/>
    <property type="molecule type" value="Genomic_DNA"/>
</dbReference>
<feature type="repeat" description="ANK" evidence="1">
    <location>
        <begin position="79"/>
        <end position="111"/>
    </location>
</feature>
<dbReference type="Proteomes" id="UP000694044">
    <property type="component" value="Unassembled WGS sequence"/>
</dbReference>
<proteinExistence type="predicted"/>
<feature type="compositionally biased region" description="Basic and acidic residues" evidence="2">
    <location>
        <begin position="1"/>
        <end position="19"/>
    </location>
</feature>
<dbReference type="InterPro" id="IPR002110">
    <property type="entry name" value="Ankyrin_rpt"/>
</dbReference>
<evidence type="ECO:0000256" key="2">
    <source>
        <dbReference type="SAM" id="MobiDB-lite"/>
    </source>
</evidence>
<keyword evidence="1" id="KW-0040">ANK repeat</keyword>
<organism evidence="3 4">
    <name type="scientific">Phytophthora pseudosyringae</name>
    <dbReference type="NCBI Taxonomy" id="221518"/>
    <lineage>
        <taxon>Eukaryota</taxon>
        <taxon>Sar</taxon>
        <taxon>Stramenopiles</taxon>
        <taxon>Oomycota</taxon>
        <taxon>Peronosporomycetes</taxon>
        <taxon>Peronosporales</taxon>
        <taxon>Peronosporaceae</taxon>
        <taxon>Phytophthora</taxon>
    </lineage>
</organism>
<dbReference type="PROSITE" id="PS50088">
    <property type="entry name" value="ANK_REPEAT"/>
    <property type="match status" value="3"/>
</dbReference>
<evidence type="ECO:0000313" key="4">
    <source>
        <dbReference type="Proteomes" id="UP000694044"/>
    </source>
</evidence>
<sequence length="569" mass="61645">MATREEDTSSRGDTQDEARPGMAEVHAAWLAAGASGDAATMQQLKSLFPEWLDLQRRVVPAPSMCSQFGSWNGFHLHTMGASALHAAVWEGQLDVIQFILEAGESPDTSADNGLTPTMMAIMHLSLMTMRCVFRDGVAVRRNLVVDCRHLVEEGVKLAIATVKLLLSFGADVDAQDQTGKTALHCSTSDDVYEVAKFLLDAGARIDEQDKNGKTPLHYCIQEGGLLVTNLLLSTGANVDATDTHGVSPLVLMLQRGDLNVLQLFLNHHQWVASPQRLDFASSVLLLAVDNERGEVVRYVVENGYASVKTGNSQGETPLHRAIVRRNPSLVQLVVGLDPEGDNLVAVTAELQTPAHYAARFGSVRVVELLLSAMTGVLGGLRTLGDANPLNATDLEGRTCLYIAGVLSNTERAGRMDRHARVQLLLEHGARLFSPTYLARELALSPPASSSPTLLLPAQVAYCLQRWLIESGSVDGDGVHPGNKPLTQLFVQWIASTPYSGPSAMVLTVVASAGYGQELLPLLLDLPLRRDAFRALLGRLGTLARCQRGRVLLLQLYNELQADWDSLVME</sequence>
<feature type="region of interest" description="Disordered" evidence="2">
    <location>
        <begin position="1"/>
        <end position="20"/>
    </location>
</feature>
<dbReference type="AlphaFoldDB" id="A0A8T1V6Z5"/>
<name>A0A8T1V6Z5_9STRA</name>
<keyword evidence="4" id="KW-1185">Reference proteome</keyword>
<reference evidence="3" key="1">
    <citation type="submission" date="2021-02" db="EMBL/GenBank/DDBJ databases">
        <authorList>
            <person name="Palmer J.M."/>
        </authorList>
    </citation>
    <scope>NUCLEOTIDE SEQUENCE</scope>
    <source>
        <strain evidence="3">SCRP734</strain>
    </source>
</reference>
<dbReference type="Pfam" id="PF00023">
    <property type="entry name" value="Ank"/>
    <property type="match status" value="2"/>
</dbReference>
<dbReference type="PANTHER" id="PTHR24198">
    <property type="entry name" value="ANKYRIN REPEAT AND PROTEIN KINASE DOMAIN-CONTAINING PROTEIN"/>
    <property type="match status" value="1"/>
</dbReference>
<protein>
    <submittedName>
        <fullName evidence="3">Uncharacterized protein</fullName>
    </submittedName>
</protein>
<feature type="repeat" description="ANK" evidence="1">
    <location>
        <begin position="178"/>
        <end position="210"/>
    </location>
</feature>
<accession>A0A8T1V6Z5</accession>
<evidence type="ECO:0000256" key="1">
    <source>
        <dbReference type="PROSITE-ProRule" id="PRU00023"/>
    </source>
</evidence>
<feature type="repeat" description="ANK" evidence="1">
    <location>
        <begin position="211"/>
        <end position="243"/>
    </location>
</feature>
<evidence type="ECO:0000313" key="3">
    <source>
        <dbReference type="EMBL" id="KAG7376050.1"/>
    </source>
</evidence>